<dbReference type="GO" id="GO:0006508">
    <property type="term" value="P:proteolysis"/>
    <property type="evidence" value="ECO:0007669"/>
    <property type="project" value="UniProtKB-KW"/>
</dbReference>
<dbReference type="InterPro" id="IPR029480">
    <property type="entry name" value="Transpos_assoc"/>
</dbReference>
<keyword evidence="9" id="KW-1185">Reference proteome</keyword>
<dbReference type="PANTHER" id="PTHR48258:SF9">
    <property type="entry name" value="OS01G0348150 PROTEIN"/>
    <property type="match status" value="1"/>
</dbReference>
<evidence type="ECO:0000256" key="1">
    <source>
        <dbReference type="ARBA" id="ARBA00005234"/>
    </source>
</evidence>
<dbReference type="GO" id="GO:0008234">
    <property type="term" value="F:cysteine-type peptidase activity"/>
    <property type="evidence" value="ECO:0007669"/>
    <property type="project" value="InterPro"/>
</dbReference>
<evidence type="ECO:0000313" key="8">
    <source>
        <dbReference type="EMBL" id="GAU38063.1"/>
    </source>
</evidence>
<sequence length="1337" mass="153514">MDRSWMKANRLSDEYEWGVMEFLQFAEINLPPPESNANKKLSTPEINAEKNLPPKINVRLFPCPCVLCGNKKREIDKDQIKSHLICNGICQNYTTWIWHGEVVAKRSVSESEKVSVDIDDRLKDMMCDIGEDSFMRAHVHDTLCSDKDTPLYPGCTNFTRLSAVLKLFNLKAKNGWTDKSFSELLELLTQMLPEGNILPNRCYEAKKVLCPMGLEYEKIHACPNDRILYRKQFVNYNHIPKCMASRYKKKDGDSSDDEVTKKGSPAKVVWYLPIIPRFKRLFANANDAKNLRWHVEERKCDGKIRHVADSLQWKKIDSLFPNFGKESRNLRLGLATDGMNPFGNQSTNHSSWPVLLMIYNLSPWLCMKRKYILLSMMISGPKQPGNDIDVYLSPLIDDLRLLWEEGVDVLDAYSGEQLNMRAMLFCTINDFPAYGNLSGYSIKGHLACPICAKDTDFKQLKKGKKTVYLGHRRFLNRYHPYRRLRKAFNDHTEDRVAPKPLTGEQVYELQQDIHVVFGKDISKGVGKGNKKANKKSDVEKKSDVKIAWKKRQDKGRYKCSSVFGFDGIKVPHGYSSNVKKLVSMKDLRLIGLKSHDCHVLMQQLLPVAIRGILPDNVRKTISRLCLFFNAICCKTIDPLKLDELENEAAVILCQLEMYFPPSFFDIMVHLIVHLVREIRLCGPIYLRWMYPIERYMKILKGYTKNPHRPEASIIERYIAEEAIEFCSNYLSEVDAIGVPKSRHDGRCEGMGVQGLNVKSMNGQVILQAHLYILNNTDEVEPYLSDHKSIVKKKYLRMNEKGLLQEHNKSFSDWFKENVENDGTDSDTIKWLSYKPKRNIITWSAYDINKTSFYTKLKDDRSTMQNSGVMVVVESMHFSSSKDKNPVMASTPYYGVIEEICGVRIDELGFTWVDLSKLAYTDEPFIMASQAKQVFYVNDPSPNSRWSVVLQGKNVQGSDENQDVILDISETLPLSTNVPNFVEEDEEDEEGTINKRWCVHINGYTSCCRENFEETKKGNFVPKGRNDILTNALGKAEHGGQVRGVGGRGATFTNCFGRASRSSPNVDEQLSQLEARMRAEFEEKILEECQMMQKTMMETLKSVGISKHVSPTKQVVDDRSPIHVAGNYDSMKASCSVAPANIKEDLDNDTDSVQKLLCMIVKWKAYLPIRLEHDKFVSNFKMSPKYMKDLLVGDNWLDFSILQLWCTGHWQLIIMCPKENVIVCLCSLHRKVPEAVRNLFTDAFKVHQLATFSNRKKATWNFPKTRVQPNGNDCGYYVMKNMFDIVSASITKNWMEVFNDPTSLTDDEMYDLRNRWATCFLDLFNPTVDYDDADEEAY</sequence>
<feature type="domain" description="Transposase-associated" evidence="7">
    <location>
        <begin position="61"/>
        <end position="101"/>
    </location>
</feature>
<gene>
    <name evidence="8" type="ORF">TSUD_146220</name>
</gene>
<dbReference type="Pfam" id="PF13963">
    <property type="entry name" value="Transpos_assoc"/>
    <property type="match status" value="1"/>
</dbReference>
<evidence type="ECO:0000259" key="6">
    <source>
        <dbReference type="Pfam" id="PF13960"/>
    </source>
</evidence>
<dbReference type="EMBL" id="DF973700">
    <property type="protein sequence ID" value="GAU38063.1"/>
    <property type="molecule type" value="Genomic_DNA"/>
</dbReference>
<keyword evidence="3" id="KW-0378">Hydrolase</keyword>
<evidence type="ECO:0008006" key="10">
    <source>
        <dbReference type="Google" id="ProtNLM"/>
    </source>
</evidence>
<evidence type="ECO:0000313" key="9">
    <source>
        <dbReference type="Proteomes" id="UP000242715"/>
    </source>
</evidence>
<dbReference type="InterPro" id="IPR004242">
    <property type="entry name" value="Transposase_21"/>
</dbReference>
<protein>
    <recommendedName>
        <fullName evidence="10">Ubiquitin-like protease family profile domain-containing protein</fullName>
    </recommendedName>
</protein>
<proteinExistence type="inferred from homology"/>
<dbReference type="Pfam" id="PF13952">
    <property type="entry name" value="DUF4216"/>
    <property type="match status" value="1"/>
</dbReference>
<dbReference type="Pfam" id="PF02992">
    <property type="entry name" value="Transposase_21"/>
    <property type="match status" value="1"/>
</dbReference>
<dbReference type="PANTHER" id="PTHR48258">
    <property type="entry name" value="DUF4218 DOMAIN-CONTAINING PROTEIN-RELATED"/>
    <property type="match status" value="1"/>
</dbReference>
<evidence type="ECO:0000259" key="5">
    <source>
        <dbReference type="Pfam" id="PF13952"/>
    </source>
</evidence>
<dbReference type="OrthoDB" id="1384760at2759"/>
<evidence type="ECO:0000259" key="7">
    <source>
        <dbReference type="Pfam" id="PF13963"/>
    </source>
</evidence>
<comment type="similarity">
    <text evidence="1">Belongs to the peptidase C48 family.</text>
</comment>
<dbReference type="InterPro" id="IPR025312">
    <property type="entry name" value="DUF4216"/>
</dbReference>
<evidence type="ECO:0000259" key="4">
    <source>
        <dbReference type="Pfam" id="PF02902"/>
    </source>
</evidence>
<evidence type="ECO:0000256" key="2">
    <source>
        <dbReference type="ARBA" id="ARBA00022670"/>
    </source>
</evidence>
<dbReference type="Pfam" id="PF13960">
    <property type="entry name" value="DUF4218"/>
    <property type="match status" value="1"/>
</dbReference>
<feature type="domain" description="Ubiquitin-like protease family profile" evidence="4">
    <location>
        <begin position="1206"/>
        <end position="1316"/>
    </location>
</feature>
<dbReference type="SUPFAM" id="SSF54001">
    <property type="entry name" value="Cysteine proteinases"/>
    <property type="match status" value="1"/>
</dbReference>
<organism evidence="8 9">
    <name type="scientific">Trifolium subterraneum</name>
    <name type="common">Subterranean clover</name>
    <dbReference type="NCBI Taxonomy" id="3900"/>
    <lineage>
        <taxon>Eukaryota</taxon>
        <taxon>Viridiplantae</taxon>
        <taxon>Streptophyta</taxon>
        <taxon>Embryophyta</taxon>
        <taxon>Tracheophyta</taxon>
        <taxon>Spermatophyta</taxon>
        <taxon>Magnoliopsida</taxon>
        <taxon>eudicotyledons</taxon>
        <taxon>Gunneridae</taxon>
        <taxon>Pentapetalae</taxon>
        <taxon>rosids</taxon>
        <taxon>fabids</taxon>
        <taxon>Fabales</taxon>
        <taxon>Fabaceae</taxon>
        <taxon>Papilionoideae</taxon>
        <taxon>50 kb inversion clade</taxon>
        <taxon>NPAAA clade</taxon>
        <taxon>Hologalegina</taxon>
        <taxon>IRL clade</taxon>
        <taxon>Trifolieae</taxon>
        <taxon>Trifolium</taxon>
    </lineage>
</organism>
<dbReference type="InterPro" id="IPR025452">
    <property type="entry name" value="DUF4218"/>
</dbReference>
<dbReference type="InterPro" id="IPR038765">
    <property type="entry name" value="Papain-like_cys_pep_sf"/>
</dbReference>
<reference evidence="9" key="1">
    <citation type="journal article" date="2017" name="Front. Plant Sci.">
        <title>Climate Clever Clovers: New Paradigm to Reduce the Environmental Footprint of Ruminants by Breeding Low Methanogenic Forages Utilizing Haplotype Variation.</title>
        <authorList>
            <person name="Kaur P."/>
            <person name="Appels R."/>
            <person name="Bayer P.E."/>
            <person name="Keeble-Gagnere G."/>
            <person name="Wang J."/>
            <person name="Hirakawa H."/>
            <person name="Shirasawa K."/>
            <person name="Vercoe P."/>
            <person name="Stefanova K."/>
            <person name="Durmic Z."/>
            <person name="Nichols P."/>
            <person name="Revell C."/>
            <person name="Isobe S.N."/>
            <person name="Edwards D."/>
            <person name="Erskine W."/>
        </authorList>
    </citation>
    <scope>NUCLEOTIDE SEQUENCE [LARGE SCALE GENOMIC DNA]</scope>
    <source>
        <strain evidence="9">cv. Daliak</strain>
    </source>
</reference>
<accession>A0A2Z6N7M6</accession>
<dbReference type="InterPro" id="IPR003653">
    <property type="entry name" value="Peptidase_C48_C"/>
</dbReference>
<feature type="domain" description="DUF4218" evidence="6">
    <location>
        <begin position="631"/>
        <end position="736"/>
    </location>
</feature>
<keyword evidence="2" id="KW-0645">Protease</keyword>
<dbReference type="Proteomes" id="UP000242715">
    <property type="component" value="Unassembled WGS sequence"/>
</dbReference>
<feature type="domain" description="DUF4216" evidence="5">
    <location>
        <begin position="901"/>
        <end position="948"/>
    </location>
</feature>
<name>A0A2Z6N7M6_TRISU</name>
<dbReference type="Gene3D" id="3.40.395.10">
    <property type="entry name" value="Adenoviral Proteinase, Chain A"/>
    <property type="match status" value="1"/>
</dbReference>
<evidence type="ECO:0000256" key="3">
    <source>
        <dbReference type="ARBA" id="ARBA00022801"/>
    </source>
</evidence>
<dbReference type="Pfam" id="PF02902">
    <property type="entry name" value="Peptidase_C48"/>
    <property type="match status" value="1"/>
</dbReference>